<keyword evidence="2 6" id="KW-1003">Cell membrane</keyword>
<dbReference type="RefSeq" id="WP_066242090.1">
    <property type="nucleotide sequence ID" value="NZ_LRFC01000023.1"/>
</dbReference>
<keyword evidence="4 6" id="KW-1133">Transmembrane helix</keyword>
<keyword evidence="9" id="KW-1185">Reference proteome</keyword>
<dbReference type="InterPro" id="IPR032816">
    <property type="entry name" value="VTT_dom"/>
</dbReference>
<organism evidence="8 9">
    <name type="scientific">Fictibacillus phosphorivorans</name>
    <dbReference type="NCBI Taxonomy" id="1221500"/>
    <lineage>
        <taxon>Bacteria</taxon>
        <taxon>Bacillati</taxon>
        <taxon>Bacillota</taxon>
        <taxon>Bacilli</taxon>
        <taxon>Bacillales</taxon>
        <taxon>Fictibacillaceae</taxon>
        <taxon>Fictibacillus</taxon>
    </lineage>
</organism>
<dbReference type="InterPro" id="IPR015414">
    <property type="entry name" value="TMEM64"/>
</dbReference>
<evidence type="ECO:0000313" key="9">
    <source>
        <dbReference type="Proteomes" id="UP000076567"/>
    </source>
</evidence>
<feature type="domain" description="VTT" evidence="7">
    <location>
        <begin position="63"/>
        <end position="180"/>
    </location>
</feature>
<evidence type="ECO:0000313" key="8">
    <source>
        <dbReference type="EMBL" id="KZE66329.1"/>
    </source>
</evidence>
<gene>
    <name evidence="8" type="ORF">AWM68_08160</name>
</gene>
<feature type="transmembrane region" description="Helical" evidence="6">
    <location>
        <begin position="190"/>
        <end position="207"/>
    </location>
</feature>
<keyword evidence="5 6" id="KW-0472">Membrane</keyword>
<dbReference type="Proteomes" id="UP000076567">
    <property type="component" value="Unassembled WGS sequence"/>
</dbReference>
<evidence type="ECO:0000256" key="5">
    <source>
        <dbReference type="ARBA" id="ARBA00023136"/>
    </source>
</evidence>
<evidence type="ECO:0000256" key="3">
    <source>
        <dbReference type="ARBA" id="ARBA00022692"/>
    </source>
</evidence>
<dbReference type="AlphaFoldDB" id="A0A163R7W1"/>
<feature type="transmembrane region" description="Helical" evidence="6">
    <location>
        <begin position="160"/>
        <end position="178"/>
    </location>
</feature>
<reference evidence="9" key="1">
    <citation type="submission" date="2016-01" db="EMBL/GenBank/DDBJ databases">
        <title>Draft genome of Chromobacterium sp. F49.</title>
        <authorList>
            <person name="Hong K.W."/>
        </authorList>
    </citation>
    <scope>NUCLEOTIDE SEQUENCE [LARGE SCALE GENOMIC DNA]</scope>
    <source>
        <strain evidence="9">P7IIIA</strain>
    </source>
</reference>
<dbReference type="Pfam" id="PF09335">
    <property type="entry name" value="VTT_dom"/>
    <property type="match status" value="1"/>
</dbReference>
<dbReference type="PANTHER" id="PTHR12677:SF59">
    <property type="entry name" value="GOLGI APPARATUS MEMBRANE PROTEIN TVP38-RELATED"/>
    <property type="match status" value="1"/>
</dbReference>
<comment type="similarity">
    <text evidence="6">Belongs to the TVP38/TMEM64 family.</text>
</comment>
<keyword evidence="3 6" id="KW-0812">Transmembrane</keyword>
<feature type="transmembrane region" description="Helical" evidence="6">
    <location>
        <begin position="77"/>
        <end position="100"/>
    </location>
</feature>
<evidence type="ECO:0000256" key="4">
    <source>
        <dbReference type="ARBA" id="ARBA00022989"/>
    </source>
</evidence>
<dbReference type="PANTHER" id="PTHR12677">
    <property type="entry name" value="GOLGI APPARATUS MEMBRANE PROTEIN TVP38-RELATED"/>
    <property type="match status" value="1"/>
</dbReference>
<comment type="subcellular location">
    <subcellularLocation>
        <location evidence="1 6">Cell membrane</location>
        <topology evidence="1 6">Multi-pass membrane protein</topology>
    </subcellularLocation>
</comment>
<feature type="transmembrane region" description="Helical" evidence="6">
    <location>
        <begin position="6"/>
        <end position="24"/>
    </location>
</feature>
<evidence type="ECO:0000256" key="2">
    <source>
        <dbReference type="ARBA" id="ARBA00022475"/>
    </source>
</evidence>
<evidence type="ECO:0000256" key="1">
    <source>
        <dbReference type="ARBA" id="ARBA00004651"/>
    </source>
</evidence>
<evidence type="ECO:0000256" key="6">
    <source>
        <dbReference type="RuleBase" id="RU366058"/>
    </source>
</evidence>
<accession>A0A163R7W1</accession>
<name>A0A163R7W1_9BACL</name>
<protein>
    <recommendedName>
        <fullName evidence="6">TVP38/TMEM64 family membrane protein</fullName>
    </recommendedName>
</protein>
<evidence type="ECO:0000259" key="7">
    <source>
        <dbReference type="Pfam" id="PF09335"/>
    </source>
</evidence>
<comment type="caution">
    <text evidence="8">The sequence shown here is derived from an EMBL/GenBank/DDBJ whole genome shotgun (WGS) entry which is preliminary data.</text>
</comment>
<dbReference type="EMBL" id="LRFC01000023">
    <property type="protein sequence ID" value="KZE66329.1"/>
    <property type="molecule type" value="Genomic_DNA"/>
</dbReference>
<feature type="transmembrane region" description="Helical" evidence="6">
    <location>
        <begin position="36"/>
        <end position="57"/>
    </location>
</feature>
<proteinExistence type="inferred from homology"/>
<sequence>MKLTKKWLYIVLFAGAVMMFIFWLQKNYKGFSPEEFRNWIMHWGWIAPFIFVVLYSVRPFVLFPSSIFAITSGLSFGFYWGCLYTYLGSLGGGLLTYYAINRLGRFKKSKQWKNEKYEKVRSKIEREGIRYVLLLRLLPVLNYDLVSYLTSLTKVKFKDYAIATAIGIIPGTIAYTYLGTSMTSGSKEVVWIGTTLLFVIVGLPLIFKKRMKAKVGL</sequence>
<dbReference type="GO" id="GO:0005886">
    <property type="term" value="C:plasma membrane"/>
    <property type="evidence" value="ECO:0007669"/>
    <property type="project" value="UniProtKB-SubCell"/>
</dbReference>